<dbReference type="EMBL" id="JBHHMI010000004">
    <property type="protein sequence ID" value="MFB5266459.1"/>
    <property type="molecule type" value="Genomic_DNA"/>
</dbReference>
<dbReference type="InterPro" id="IPR034660">
    <property type="entry name" value="DinB/YfiT-like"/>
</dbReference>
<protein>
    <submittedName>
        <fullName evidence="2">YfiT family bacillithiol transferase</fullName>
    </submittedName>
</protein>
<evidence type="ECO:0000259" key="1">
    <source>
        <dbReference type="Pfam" id="PF12867"/>
    </source>
</evidence>
<dbReference type="GO" id="GO:0016740">
    <property type="term" value="F:transferase activity"/>
    <property type="evidence" value="ECO:0007669"/>
    <property type="project" value="UniProtKB-KW"/>
</dbReference>
<dbReference type="Gene3D" id="1.20.120.450">
    <property type="entry name" value="dinb family like domain"/>
    <property type="match status" value="1"/>
</dbReference>
<evidence type="ECO:0000313" key="3">
    <source>
        <dbReference type="Proteomes" id="UP001580346"/>
    </source>
</evidence>
<dbReference type="NCBIfam" id="NF009807">
    <property type="entry name" value="PRK13291.1"/>
    <property type="match status" value="1"/>
</dbReference>
<reference evidence="2 3" key="1">
    <citation type="submission" date="2024-09" db="EMBL/GenBank/DDBJ databases">
        <title>Paenibacillus zeirhizospherea sp. nov., isolated from surface of the maize (Zea mays) roots in a horticulture field, Hungary.</title>
        <authorList>
            <person name="Marton D."/>
            <person name="Farkas M."/>
            <person name="Bedics A."/>
            <person name="Toth E."/>
            <person name="Tancsics A."/>
            <person name="Boka K."/>
            <person name="Maroti G."/>
            <person name="Kriszt B."/>
            <person name="Cserhati M."/>
        </authorList>
    </citation>
    <scope>NUCLEOTIDE SEQUENCE [LARGE SCALE GENOMIC DNA]</scope>
    <source>
        <strain evidence="2 3">KCTC 33519</strain>
    </source>
</reference>
<dbReference type="Pfam" id="PF12867">
    <property type="entry name" value="DinB_2"/>
    <property type="match status" value="1"/>
</dbReference>
<keyword evidence="2" id="KW-0808">Transferase</keyword>
<keyword evidence="3" id="KW-1185">Reference proteome</keyword>
<accession>A0ABV5AQH3</accession>
<name>A0ABV5AQH3_9BACL</name>
<feature type="domain" description="DinB-like" evidence="1">
    <location>
        <begin position="34"/>
        <end position="169"/>
    </location>
</feature>
<dbReference type="InterPro" id="IPR024775">
    <property type="entry name" value="DinB-like"/>
</dbReference>
<organism evidence="2 3">
    <name type="scientific">Paenibacillus enshidis</name>
    <dbReference type="NCBI Taxonomy" id="1458439"/>
    <lineage>
        <taxon>Bacteria</taxon>
        <taxon>Bacillati</taxon>
        <taxon>Bacillota</taxon>
        <taxon>Bacilli</taxon>
        <taxon>Bacillales</taxon>
        <taxon>Paenibacillaceae</taxon>
        <taxon>Paenibacillus</taxon>
    </lineage>
</organism>
<dbReference type="SUPFAM" id="SSF109854">
    <property type="entry name" value="DinB/YfiT-like putative metalloenzymes"/>
    <property type="match status" value="1"/>
</dbReference>
<comment type="caution">
    <text evidence="2">The sequence shown here is derived from an EMBL/GenBank/DDBJ whole genome shotgun (WGS) entry which is preliminary data.</text>
</comment>
<dbReference type="Proteomes" id="UP001580346">
    <property type="component" value="Unassembled WGS sequence"/>
</dbReference>
<dbReference type="RefSeq" id="WP_375354188.1">
    <property type="nucleotide sequence ID" value="NZ_JBHHMI010000004.1"/>
</dbReference>
<gene>
    <name evidence="2" type="ORF">ACE41H_06645</name>
</gene>
<proteinExistence type="predicted"/>
<evidence type="ECO:0000313" key="2">
    <source>
        <dbReference type="EMBL" id="MFB5266459.1"/>
    </source>
</evidence>
<sequence length="182" mass="21085">MNPASDELRYPVGKFEYVPVAGKEQRERYIGEIAEQPQILRELVKGWTPEQLRTPYRPGGWTVLQVIHHLADNNMNAYVRFRRGLTEDNPVIPGYRQDDWAEWADYHTAGAEASLLLIEAVHARFAALLRTLSEEDYQRTFRNEQLGGMTLDAALQRFAWHVRHHTAQIQSLADREGWKTKS</sequence>